<dbReference type="HAMAP" id="MF_00328">
    <property type="entry name" value="Guanylate_kinase"/>
    <property type="match status" value="1"/>
</dbReference>
<dbReference type="InterPro" id="IPR020590">
    <property type="entry name" value="Guanylate_kinase_CS"/>
</dbReference>
<evidence type="ECO:0000256" key="3">
    <source>
        <dbReference type="ARBA" id="ARBA00005790"/>
    </source>
</evidence>
<dbReference type="EC" id="2.7.4.8" evidence="4 13"/>
<evidence type="ECO:0000256" key="12">
    <source>
        <dbReference type="ARBA" id="ARBA00048594"/>
    </source>
</evidence>
<dbReference type="SMART" id="SM00072">
    <property type="entry name" value="GuKc"/>
    <property type="match status" value="1"/>
</dbReference>
<gene>
    <name evidence="13 15" type="primary">gmk</name>
    <name evidence="15" type="ORF">FRZ44_15820</name>
</gene>
<dbReference type="SUPFAM" id="SSF52540">
    <property type="entry name" value="P-loop containing nucleoside triphosphate hydrolases"/>
    <property type="match status" value="1"/>
</dbReference>
<keyword evidence="8 13" id="KW-0547">Nucleotide-binding</keyword>
<dbReference type="GO" id="GO:0005524">
    <property type="term" value="F:ATP binding"/>
    <property type="evidence" value="ECO:0007669"/>
    <property type="project" value="UniProtKB-UniRule"/>
</dbReference>
<dbReference type="InterPro" id="IPR008144">
    <property type="entry name" value="Guanylate_kin-like_dom"/>
</dbReference>
<evidence type="ECO:0000256" key="1">
    <source>
        <dbReference type="ARBA" id="ARBA00003531"/>
    </source>
</evidence>
<dbReference type="InterPro" id="IPR017665">
    <property type="entry name" value="Guanylate_kinase"/>
</dbReference>
<dbReference type="InterPro" id="IPR027417">
    <property type="entry name" value="P-loop_NTPase"/>
</dbReference>
<dbReference type="PROSITE" id="PS50052">
    <property type="entry name" value="GUANYLATE_KINASE_2"/>
    <property type="match status" value="1"/>
</dbReference>
<sequence>MSATTSNKKKSGASASDPAASGFVEIRRRGLMLVLSSPSGAGKTSISRALLARDPLLEMSVSATTRPKRPGEVPGIDYLFVDAEEFNLMVNREEFLEYAKVFGNYYGTPRAPVEAALGAGRDVLFDIDWQGTQQLDARVPKDLVTVFILPPSTRELERRLHTRAQDSAEEVAKRMAKAADELSHWPEYHYVLVNHELEQTIQQIQAILQAERLRRERQVGLHEFVKALREGQ</sequence>
<protein>
    <recommendedName>
        <fullName evidence="5 13">Guanylate kinase</fullName>
        <ecNumber evidence="4 13">2.7.4.8</ecNumber>
    </recommendedName>
    <alternativeName>
        <fullName evidence="11 13">GMP kinase</fullName>
    </alternativeName>
</protein>
<evidence type="ECO:0000256" key="6">
    <source>
        <dbReference type="ARBA" id="ARBA00022490"/>
    </source>
</evidence>
<dbReference type="Proteomes" id="UP000326202">
    <property type="component" value="Chromosome"/>
</dbReference>
<dbReference type="Pfam" id="PF00625">
    <property type="entry name" value="Guanylate_kin"/>
    <property type="match status" value="1"/>
</dbReference>
<evidence type="ECO:0000256" key="7">
    <source>
        <dbReference type="ARBA" id="ARBA00022679"/>
    </source>
</evidence>
<comment type="catalytic activity">
    <reaction evidence="12 13">
        <text>GMP + ATP = GDP + ADP</text>
        <dbReference type="Rhea" id="RHEA:20780"/>
        <dbReference type="ChEBI" id="CHEBI:30616"/>
        <dbReference type="ChEBI" id="CHEBI:58115"/>
        <dbReference type="ChEBI" id="CHEBI:58189"/>
        <dbReference type="ChEBI" id="CHEBI:456216"/>
        <dbReference type="EC" id="2.7.4.8"/>
    </reaction>
</comment>
<dbReference type="KEGG" id="htq:FRZ44_15820"/>
<evidence type="ECO:0000313" key="16">
    <source>
        <dbReference type="Proteomes" id="UP000326202"/>
    </source>
</evidence>
<dbReference type="PROSITE" id="PS00856">
    <property type="entry name" value="GUANYLATE_KINASE_1"/>
    <property type="match status" value="1"/>
</dbReference>
<evidence type="ECO:0000256" key="8">
    <source>
        <dbReference type="ARBA" id="ARBA00022741"/>
    </source>
</evidence>
<dbReference type="PANTHER" id="PTHR23117">
    <property type="entry name" value="GUANYLATE KINASE-RELATED"/>
    <property type="match status" value="1"/>
</dbReference>
<evidence type="ECO:0000256" key="2">
    <source>
        <dbReference type="ARBA" id="ARBA00004496"/>
    </source>
</evidence>
<organism evidence="15 16">
    <name type="scientific">Hypericibacter terrae</name>
    <dbReference type="NCBI Taxonomy" id="2602015"/>
    <lineage>
        <taxon>Bacteria</taxon>
        <taxon>Pseudomonadati</taxon>
        <taxon>Pseudomonadota</taxon>
        <taxon>Alphaproteobacteria</taxon>
        <taxon>Rhodospirillales</taxon>
        <taxon>Dongiaceae</taxon>
        <taxon>Hypericibacter</taxon>
    </lineage>
</organism>
<comment type="function">
    <text evidence="1 13">Essential for recycling GMP and indirectly, cGMP.</text>
</comment>
<dbReference type="Gene3D" id="3.30.63.10">
    <property type="entry name" value="Guanylate Kinase phosphate binding domain"/>
    <property type="match status" value="1"/>
</dbReference>
<reference evidence="15 16" key="1">
    <citation type="submission" date="2019-08" db="EMBL/GenBank/DDBJ databases">
        <title>Hyperibacter terrae gen. nov., sp. nov. and Hyperibacter viscosus sp. nov., two new members in the family Rhodospirillaceae isolated from the rhizosphere of Hypericum perforatum.</title>
        <authorList>
            <person name="Noviana Z."/>
        </authorList>
    </citation>
    <scope>NUCLEOTIDE SEQUENCE [LARGE SCALE GENOMIC DNA]</scope>
    <source>
        <strain evidence="15 16">R5913</strain>
    </source>
</reference>
<name>A0A5J6MFV4_9PROT</name>
<keyword evidence="6 13" id="KW-0963">Cytoplasm</keyword>
<feature type="domain" description="Guanylate kinase-like" evidence="14">
    <location>
        <begin position="30"/>
        <end position="209"/>
    </location>
</feature>
<dbReference type="Gene3D" id="3.40.50.300">
    <property type="entry name" value="P-loop containing nucleotide triphosphate hydrolases"/>
    <property type="match status" value="1"/>
</dbReference>
<dbReference type="PANTHER" id="PTHR23117:SF13">
    <property type="entry name" value="GUANYLATE KINASE"/>
    <property type="match status" value="1"/>
</dbReference>
<keyword evidence="10 13" id="KW-0067">ATP-binding</keyword>
<evidence type="ECO:0000256" key="4">
    <source>
        <dbReference type="ARBA" id="ARBA00012961"/>
    </source>
</evidence>
<dbReference type="OrthoDB" id="9808150at2"/>
<dbReference type="EMBL" id="CP042906">
    <property type="protein sequence ID" value="QEX16289.1"/>
    <property type="molecule type" value="Genomic_DNA"/>
</dbReference>
<evidence type="ECO:0000256" key="13">
    <source>
        <dbReference type="HAMAP-Rule" id="MF_00328"/>
    </source>
</evidence>
<dbReference type="InterPro" id="IPR008145">
    <property type="entry name" value="GK/Ca_channel_bsu"/>
</dbReference>
<comment type="similarity">
    <text evidence="3 13">Belongs to the guanylate kinase family.</text>
</comment>
<keyword evidence="16" id="KW-1185">Reference proteome</keyword>
<keyword evidence="9 13" id="KW-0418">Kinase</keyword>
<evidence type="ECO:0000256" key="10">
    <source>
        <dbReference type="ARBA" id="ARBA00022840"/>
    </source>
</evidence>
<dbReference type="GO" id="GO:0005829">
    <property type="term" value="C:cytosol"/>
    <property type="evidence" value="ECO:0007669"/>
    <property type="project" value="TreeGrafter"/>
</dbReference>
<dbReference type="FunFam" id="3.30.63.10:FF:000005">
    <property type="entry name" value="Guanylate kinase"/>
    <property type="match status" value="1"/>
</dbReference>
<dbReference type="CDD" id="cd00071">
    <property type="entry name" value="GMPK"/>
    <property type="match status" value="1"/>
</dbReference>
<dbReference type="GO" id="GO:0004385">
    <property type="term" value="F:GMP kinase activity"/>
    <property type="evidence" value="ECO:0007669"/>
    <property type="project" value="UniProtKB-UniRule"/>
</dbReference>
<keyword evidence="7 13" id="KW-0808">Transferase</keyword>
<dbReference type="RefSeq" id="WP_151176663.1">
    <property type="nucleotide sequence ID" value="NZ_CP042906.1"/>
</dbReference>
<comment type="subcellular location">
    <subcellularLocation>
        <location evidence="2 13">Cytoplasm</location>
    </subcellularLocation>
</comment>
<evidence type="ECO:0000256" key="9">
    <source>
        <dbReference type="ARBA" id="ARBA00022777"/>
    </source>
</evidence>
<feature type="binding site" evidence="13">
    <location>
        <begin position="37"/>
        <end position="44"/>
    </location>
    <ligand>
        <name>ATP</name>
        <dbReference type="ChEBI" id="CHEBI:30616"/>
    </ligand>
</feature>
<proteinExistence type="inferred from homology"/>
<dbReference type="AlphaFoldDB" id="A0A5J6MFV4"/>
<dbReference type="NCBIfam" id="TIGR03263">
    <property type="entry name" value="guanyl_kin"/>
    <property type="match status" value="1"/>
</dbReference>
<evidence type="ECO:0000259" key="14">
    <source>
        <dbReference type="PROSITE" id="PS50052"/>
    </source>
</evidence>
<evidence type="ECO:0000313" key="15">
    <source>
        <dbReference type="EMBL" id="QEX16289.1"/>
    </source>
</evidence>
<evidence type="ECO:0000256" key="5">
    <source>
        <dbReference type="ARBA" id="ARBA00016296"/>
    </source>
</evidence>
<accession>A0A5J6MFV4</accession>
<evidence type="ECO:0000256" key="11">
    <source>
        <dbReference type="ARBA" id="ARBA00030128"/>
    </source>
</evidence>